<dbReference type="AlphaFoldDB" id="A0A1J5UND5"/>
<comment type="caution">
    <text evidence="1">The sequence shown here is derived from an EMBL/GenBank/DDBJ whole genome shotgun (WGS) entry which is preliminary data.</text>
</comment>
<reference evidence="2" key="1">
    <citation type="submission" date="2016-09" db="EMBL/GenBank/DDBJ databases">
        <title>Genome Sequence of Bathymodiolus thermophilus sulfur-oxidizing gill endosymbiont.</title>
        <authorList>
            <person name="Ponnudurai R."/>
            <person name="Kleiner M."/>
            <person name="Sayavedra L."/>
            <person name="Thuermer A."/>
            <person name="Felbeck H."/>
            <person name="Schlueter R."/>
            <person name="Schweder T."/>
            <person name="Markert S."/>
        </authorList>
    </citation>
    <scope>NUCLEOTIDE SEQUENCE [LARGE SCALE GENOMIC DNA]</scope>
    <source>
        <strain evidence="2">BAT/CrabSpa'14</strain>
    </source>
</reference>
<gene>
    <name evidence="1" type="ORF">BGC33_15275</name>
</gene>
<name>A0A1J5UND5_9GAMM</name>
<dbReference type="Proteomes" id="UP000182798">
    <property type="component" value="Unassembled WGS sequence"/>
</dbReference>
<dbReference type="EMBL" id="MIQH01000001">
    <property type="protein sequence ID" value="OIR25735.1"/>
    <property type="molecule type" value="Genomic_DNA"/>
</dbReference>
<organism evidence="1 2">
    <name type="scientific">Bathymodiolus thermophilus thioautotrophic gill symbiont</name>
    <dbReference type="NCBI Taxonomy" id="2360"/>
    <lineage>
        <taxon>Bacteria</taxon>
        <taxon>Pseudomonadati</taxon>
        <taxon>Pseudomonadota</taxon>
        <taxon>Gammaproteobacteria</taxon>
        <taxon>sulfur-oxidizing symbionts</taxon>
    </lineage>
</organism>
<sequence length="135" mass="14813">MESNTNITRVKVKIINNTHRNEVVICTNVRCEKLSGLKAGDKIQPGKTIECVSSSNDRIFFEFRGEDSGDAFMMGCTCPKSSHNSACGYGNSGLQCYSRTGTPVSFEFHLGSPDLADWNNGCEYKAEHPAYAKCS</sequence>
<evidence type="ECO:0000313" key="2">
    <source>
        <dbReference type="Proteomes" id="UP000182798"/>
    </source>
</evidence>
<accession>A0A1J5UND5</accession>
<dbReference type="RefSeq" id="WP_071563169.1">
    <property type="nucleotide sequence ID" value="NZ_CAESAR020000076.1"/>
</dbReference>
<protein>
    <submittedName>
        <fullName evidence="1">Uncharacterized protein</fullName>
    </submittedName>
</protein>
<evidence type="ECO:0000313" key="1">
    <source>
        <dbReference type="EMBL" id="OIR25735.1"/>
    </source>
</evidence>
<proteinExistence type="predicted"/>
<dbReference type="OrthoDB" id="7097619at2"/>